<comment type="caution">
    <text evidence="2">The sequence shown here is derived from an EMBL/GenBank/DDBJ whole genome shotgun (WGS) entry which is preliminary data.</text>
</comment>
<dbReference type="Gene3D" id="3.40.50.1820">
    <property type="entry name" value="alpha/beta hydrolase"/>
    <property type="match status" value="1"/>
</dbReference>
<dbReference type="EMBL" id="JAPNKA010000001">
    <property type="protein sequence ID" value="MCY1078281.1"/>
    <property type="molecule type" value="Genomic_DNA"/>
</dbReference>
<gene>
    <name evidence="2" type="ORF">OV287_27770</name>
</gene>
<dbReference type="Proteomes" id="UP001207654">
    <property type="component" value="Unassembled WGS sequence"/>
</dbReference>
<dbReference type="InterPro" id="IPR013595">
    <property type="entry name" value="Pept_S33_TAP-like_C"/>
</dbReference>
<keyword evidence="3" id="KW-1185">Reference proteome</keyword>
<sequence>MGSPPRGSRPLSWFIEEILKYWIAPRQKRADYAALGRGAELVNVTVPTLVIATPEDPTTPASSSRHLAGLLPRSTLVTIDGMGHALPRAVLPRLSEAILNHLEAFPTRS</sequence>
<protein>
    <submittedName>
        <fullName evidence="2">Alpha/beta hydrolase</fullName>
    </submittedName>
</protein>
<evidence type="ECO:0000313" key="3">
    <source>
        <dbReference type="Proteomes" id="UP001207654"/>
    </source>
</evidence>
<dbReference type="GO" id="GO:0016787">
    <property type="term" value="F:hydrolase activity"/>
    <property type="evidence" value="ECO:0007669"/>
    <property type="project" value="UniProtKB-KW"/>
</dbReference>
<proteinExistence type="predicted"/>
<dbReference type="SUPFAM" id="SSF53474">
    <property type="entry name" value="alpha/beta-Hydrolases"/>
    <property type="match status" value="1"/>
</dbReference>
<accession>A0ABT4A9K3</accession>
<dbReference type="Pfam" id="PF08386">
    <property type="entry name" value="Abhydrolase_4"/>
    <property type="match status" value="1"/>
</dbReference>
<organism evidence="2 3">
    <name type="scientific">Archangium lansingense</name>
    <dbReference type="NCBI Taxonomy" id="2995310"/>
    <lineage>
        <taxon>Bacteria</taxon>
        <taxon>Pseudomonadati</taxon>
        <taxon>Myxococcota</taxon>
        <taxon>Myxococcia</taxon>
        <taxon>Myxococcales</taxon>
        <taxon>Cystobacterineae</taxon>
        <taxon>Archangiaceae</taxon>
        <taxon>Archangium</taxon>
    </lineage>
</organism>
<evidence type="ECO:0000259" key="1">
    <source>
        <dbReference type="Pfam" id="PF08386"/>
    </source>
</evidence>
<name>A0ABT4A9K3_9BACT</name>
<feature type="domain" description="Peptidase S33 tripeptidyl aminopeptidase-like C-terminal" evidence="1">
    <location>
        <begin position="43"/>
        <end position="86"/>
    </location>
</feature>
<reference evidence="2 3" key="1">
    <citation type="submission" date="2022-11" db="EMBL/GenBank/DDBJ databases">
        <title>Minimal conservation of predation-associated metabolite biosynthetic gene clusters underscores biosynthetic potential of Myxococcota including descriptions for ten novel species: Archangium lansinium sp. nov., Myxococcus landrumus sp. nov., Nannocystis bai.</title>
        <authorList>
            <person name="Ahearne A."/>
            <person name="Stevens C."/>
            <person name="Phillips K."/>
        </authorList>
    </citation>
    <scope>NUCLEOTIDE SEQUENCE [LARGE SCALE GENOMIC DNA]</scope>
    <source>
        <strain evidence="2 3">MIWBW</strain>
    </source>
</reference>
<evidence type="ECO:0000313" key="2">
    <source>
        <dbReference type="EMBL" id="MCY1078281.1"/>
    </source>
</evidence>
<dbReference type="InterPro" id="IPR029058">
    <property type="entry name" value="AB_hydrolase_fold"/>
</dbReference>
<dbReference type="RefSeq" id="WP_267537068.1">
    <property type="nucleotide sequence ID" value="NZ_JAPNKA010000001.1"/>
</dbReference>
<keyword evidence="2" id="KW-0378">Hydrolase</keyword>